<keyword evidence="9" id="KW-1185">Reference proteome</keyword>
<dbReference type="InterPro" id="IPR049435">
    <property type="entry name" value="Cas_Cas6_C"/>
</dbReference>
<gene>
    <name evidence="8" type="ordered locus">Ctha_2349</name>
</gene>
<protein>
    <recommendedName>
        <fullName evidence="4">CRISPR-associated endoribonuclease</fullName>
    </recommendedName>
</protein>
<dbReference type="RefSeq" id="WP_012500881.1">
    <property type="nucleotide sequence ID" value="NC_011026.1"/>
</dbReference>
<dbReference type="CDD" id="cd21140">
    <property type="entry name" value="Cas6_I-like"/>
    <property type="match status" value="1"/>
</dbReference>
<evidence type="ECO:0000313" key="8">
    <source>
        <dbReference type="EMBL" id="ACF14799.1"/>
    </source>
</evidence>
<evidence type="ECO:0000313" key="9">
    <source>
        <dbReference type="Proteomes" id="UP000001208"/>
    </source>
</evidence>
<dbReference type="PANTHER" id="PTHR36984">
    <property type="entry name" value="CRISPR-ASSOCIATED ENDORIBONUCLEASE CAS6 1"/>
    <property type="match status" value="1"/>
</dbReference>
<evidence type="ECO:0000256" key="3">
    <source>
        <dbReference type="ARBA" id="ARBA00023118"/>
    </source>
</evidence>
<dbReference type="KEGG" id="cts:Ctha_2349"/>
<feature type="site" description="Transition state stabilizer" evidence="5">
    <location>
        <position position="58"/>
    </location>
</feature>
<organism evidence="8 9">
    <name type="scientific">Chloroherpeton thalassium (strain ATCC 35110 / GB-78)</name>
    <dbReference type="NCBI Taxonomy" id="517418"/>
    <lineage>
        <taxon>Bacteria</taxon>
        <taxon>Pseudomonadati</taxon>
        <taxon>Chlorobiota</taxon>
        <taxon>Chlorobiia</taxon>
        <taxon>Chlorobiales</taxon>
        <taxon>Chloroherpetonaceae</taxon>
        <taxon>Chloroherpeton</taxon>
    </lineage>
</organism>
<dbReference type="Gene3D" id="3.30.70.1890">
    <property type="match status" value="1"/>
</dbReference>
<sequence>MRIKIVLKQRRKVEELPINTGYLIASSIYHTLSLASESYATDLHEIGYGKQGERRHFKHFTFSNIQFPKKEIHKEKIISYSNYIFFMISSPKEEFLQNLVMGLFQDGLFRIAQSYFEKELIETLPEPIFENKMSFSMMSPLTLSISENVENGVRRKHYLRAHDERFPILIRQNLMAKYESLTGENFGFDEADFQFEFDQAYIQKQEKKGRSIEKLITIAAGSEKQTRIKALECPFTITAHPELIKIGYECGFGDSNSMGFGMVKEMK</sequence>
<reference evidence="8 9" key="1">
    <citation type="submission" date="2008-06" db="EMBL/GenBank/DDBJ databases">
        <title>Complete sequence of Chloroherpeton thalassium ATCC 35110.</title>
        <authorList>
            <consortium name="US DOE Joint Genome Institute"/>
            <person name="Lucas S."/>
            <person name="Copeland A."/>
            <person name="Lapidus A."/>
            <person name="Glavina del Rio T."/>
            <person name="Dalin E."/>
            <person name="Tice H."/>
            <person name="Bruce D."/>
            <person name="Goodwin L."/>
            <person name="Pitluck S."/>
            <person name="Schmutz J."/>
            <person name="Larimer F."/>
            <person name="Land M."/>
            <person name="Hauser L."/>
            <person name="Kyrpides N."/>
            <person name="Mikhailova N."/>
            <person name="Liu Z."/>
            <person name="Li T."/>
            <person name="Zhao F."/>
            <person name="Overmann J."/>
            <person name="Bryant D.A."/>
            <person name="Richardson P."/>
        </authorList>
    </citation>
    <scope>NUCLEOTIDE SEQUENCE [LARGE SCALE GENOMIC DNA]</scope>
    <source>
        <strain evidence="9">ATCC 35110 / GB-78</strain>
    </source>
</reference>
<evidence type="ECO:0000259" key="7">
    <source>
        <dbReference type="Pfam" id="PF01881"/>
    </source>
</evidence>
<dbReference type="GO" id="GO:0051607">
    <property type="term" value="P:defense response to virus"/>
    <property type="evidence" value="ECO:0007669"/>
    <property type="project" value="UniProtKB-KW"/>
</dbReference>
<dbReference type="OrthoDB" id="9797488at2"/>
<evidence type="ECO:0000256" key="1">
    <source>
        <dbReference type="ARBA" id="ARBA00005937"/>
    </source>
</evidence>
<dbReference type="AlphaFoldDB" id="B3QWN9"/>
<dbReference type="Pfam" id="PF21350">
    <property type="entry name" value="Cas6_I-A"/>
    <property type="match status" value="1"/>
</dbReference>
<evidence type="ECO:0000256" key="5">
    <source>
        <dbReference type="PIRSR" id="PIRSR005054-1"/>
    </source>
</evidence>
<dbReference type="Gene3D" id="3.30.70.1900">
    <property type="match status" value="1"/>
</dbReference>
<dbReference type="InterPro" id="IPR045747">
    <property type="entry name" value="CRISPR-assoc_prot_Cas6_N_sf"/>
</dbReference>
<accession>B3QWN9</accession>
<dbReference type="eggNOG" id="COG1583">
    <property type="taxonomic scope" value="Bacteria"/>
</dbReference>
<proteinExistence type="inferred from homology"/>
<dbReference type="PANTHER" id="PTHR36984:SF1">
    <property type="entry name" value="CRISPR-ASSOCIATED ENDORIBONUCLEASE CAS6 1"/>
    <property type="match status" value="1"/>
</dbReference>
<dbReference type="Pfam" id="PF01881">
    <property type="entry name" value="Cas_Cas6_C"/>
    <property type="match status" value="1"/>
</dbReference>
<feature type="active site" description="Proton acceptor" evidence="6">
    <location>
        <position position="29"/>
    </location>
</feature>
<dbReference type="PIRSF" id="PIRSF005054">
    <property type="entry name" value="PF1131"/>
    <property type="match status" value="1"/>
</dbReference>
<feature type="domain" description="CRISPR associated protein Cas6 C-terminal" evidence="7">
    <location>
        <begin position="125"/>
        <end position="264"/>
    </location>
</feature>
<keyword evidence="2" id="KW-0694">RNA-binding</keyword>
<dbReference type="InterPro" id="IPR010156">
    <property type="entry name" value="CRISPR-assoc_prot_Cas6"/>
</dbReference>
<feature type="active site" description="Proton donor" evidence="6">
    <location>
        <position position="44"/>
    </location>
</feature>
<dbReference type="STRING" id="517418.Ctha_2349"/>
<dbReference type="GO" id="GO:0016788">
    <property type="term" value="F:hydrolase activity, acting on ester bonds"/>
    <property type="evidence" value="ECO:0007669"/>
    <property type="project" value="InterPro"/>
</dbReference>
<comment type="function">
    <text evidence="4">CRISPR (clustered regularly interspaced short palindromic repeat), is an adaptive immune system that provides protection against mobile genetic elements (viruses, transposable elements and conjugative plasmids). CRISPR clusters contain sequences complementary to antecedent mobile elements and target invading nucleic acids. CRISPR clusters are transcribed and processed into CRISPR RNA (crRNA).</text>
</comment>
<keyword evidence="3" id="KW-0051">Antiviral defense</keyword>
<dbReference type="Proteomes" id="UP000001208">
    <property type="component" value="Chromosome"/>
</dbReference>
<dbReference type="HOGENOM" id="CLU_089858_0_0_10"/>
<comment type="similarity">
    <text evidence="1 4">Belongs to the CRISPR-associated protein Cas6/Cse3/CasE family.</text>
</comment>
<dbReference type="NCBIfam" id="TIGR01877">
    <property type="entry name" value="cas_cas6"/>
    <property type="match status" value="1"/>
</dbReference>
<evidence type="ECO:0000256" key="6">
    <source>
        <dbReference type="PIRSR" id="PIRSR005054-50"/>
    </source>
</evidence>
<evidence type="ECO:0000256" key="2">
    <source>
        <dbReference type="ARBA" id="ARBA00022884"/>
    </source>
</evidence>
<name>B3QWN9_CHLT3</name>
<dbReference type="GO" id="GO:0003723">
    <property type="term" value="F:RNA binding"/>
    <property type="evidence" value="ECO:0007669"/>
    <property type="project" value="UniProtKB-KW"/>
</dbReference>
<dbReference type="EMBL" id="CP001100">
    <property type="protein sequence ID" value="ACF14799.1"/>
    <property type="molecule type" value="Genomic_DNA"/>
</dbReference>
<evidence type="ECO:0000256" key="4">
    <source>
        <dbReference type="PIRNR" id="PIRNR005054"/>
    </source>
</evidence>